<evidence type="ECO:0000256" key="4">
    <source>
        <dbReference type="ARBA" id="ARBA00022475"/>
    </source>
</evidence>
<name>A0A9Q8Y650_ENSAD</name>
<dbReference type="PROSITE" id="PS00211">
    <property type="entry name" value="ABC_TRANSPORTER_1"/>
    <property type="match status" value="1"/>
</dbReference>
<dbReference type="GO" id="GO:0005524">
    <property type="term" value="F:ATP binding"/>
    <property type="evidence" value="ECO:0007669"/>
    <property type="project" value="UniProtKB-KW"/>
</dbReference>
<keyword evidence="3" id="KW-0813">Transport</keyword>
<dbReference type="RefSeq" id="WP_060515892.1">
    <property type="nucleotide sequence ID" value="NZ_CAXURO020000001.1"/>
</dbReference>
<proteinExistence type="inferred from homology"/>
<evidence type="ECO:0000256" key="5">
    <source>
        <dbReference type="ARBA" id="ARBA00022741"/>
    </source>
</evidence>
<keyword evidence="5" id="KW-0547">Nucleotide-binding</keyword>
<dbReference type="PROSITE" id="PS50893">
    <property type="entry name" value="ABC_TRANSPORTER_2"/>
    <property type="match status" value="1"/>
</dbReference>
<dbReference type="InterPro" id="IPR047641">
    <property type="entry name" value="ABC_transpr_MalK/UgpC-like"/>
</dbReference>
<dbReference type="Pfam" id="PF08402">
    <property type="entry name" value="TOBE_2"/>
    <property type="match status" value="1"/>
</dbReference>
<keyword evidence="4" id="KW-1003">Cell membrane</keyword>
<dbReference type="InterPro" id="IPR013611">
    <property type="entry name" value="Transp-assoc_OB_typ2"/>
</dbReference>
<dbReference type="Gene3D" id="2.40.50.140">
    <property type="entry name" value="Nucleic acid-binding proteins"/>
    <property type="match status" value="1"/>
</dbReference>
<dbReference type="PANTHER" id="PTHR43875:SF1">
    <property type="entry name" value="OSMOPROTECTIVE COMPOUNDS UPTAKE ATP-BINDING PROTEIN GGTA"/>
    <property type="match status" value="1"/>
</dbReference>
<dbReference type="InterPro" id="IPR027417">
    <property type="entry name" value="P-loop_NTPase"/>
</dbReference>
<evidence type="ECO:0000313" key="10">
    <source>
        <dbReference type="Proteomes" id="UP001055460"/>
    </source>
</evidence>
<protein>
    <submittedName>
        <fullName evidence="9">ABC transporter ATP-binding protein</fullName>
    </submittedName>
</protein>
<dbReference type="GO" id="GO:0015697">
    <property type="term" value="P:quaternary ammonium group transport"/>
    <property type="evidence" value="ECO:0007669"/>
    <property type="project" value="UniProtKB-ARBA"/>
</dbReference>
<gene>
    <name evidence="9" type="ORF">NE863_11585</name>
</gene>
<dbReference type="PANTHER" id="PTHR43875">
    <property type="entry name" value="MALTODEXTRIN IMPORT ATP-BINDING PROTEIN MSMX"/>
    <property type="match status" value="1"/>
</dbReference>
<evidence type="ECO:0000256" key="6">
    <source>
        <dbReference type="ARBA" id="ARBA00022840"/>
    </source>
</evidence>
<dbReference type="InterPro" id="IPR008995">
    <property type="entry name" value="Mo/tungstate-bd_C_term_dom"/>
</dbReference>
<sequence length="374" mass="40559">MTDTALLIKDVDKFYGPVDFGVHAVKKLNMDVRKGEIIALLGSSGCGKTSTLRMIAGFEAVSRGTISLAGKEVQTLPPVRRNVAMAFEGYSLYPPLTVRENIAFALKASKLSQGVVDEKVASIAKLLEIEDILGRYPSSISGGQQQRASLGRALIRDANLHLLDEPMGQLEPQLRALLRGRIKHFIKERGLTAILVTHDQTEANALADRIAVMEGGVLQQFDTPQKIKERPANLFTGTFVGEPPMNVFEASVTGSDSKMAFGLKDGVRLEYAASDFSHAVRDELVKRQKVVLGIRPYSVRRSADGVTGRVAVNQWLGDQTHIAADFAGGTMVLVEHDRTELDVGQPIGIHLDPSSLHVFDGESGRAISHGQELA</sequence>
<evidence type="ECO:0000256" key="2">
    <source>
        <dbReference type="ARBA" id="ARBA00005417"/>
    </source>
</evidence>
<dbReference type="CDD" id="cd03259">
    <property type="entry name" value="ABC_Carb_Solutes_like"/>
    <property type="match status" value="1"/>
</dbReference>
<dbReference type="SUPFAM" id="SSF52540">
    <property type="entry name" value="P-loop containing nucleoside triphosphate hydrolases"/>
    <property type="match status" value="1"/>
</dbReference>
<comment type="similarity">
    <text evidence="2">Belongs to the ABC transporter superfamily.</text>
</comment>
<dbReference type="Gene3D" id="3.40.50.300">
    <property type="entry name" value="P-loop containing nucleotide triphosphate hydrolases"/>
    <property type="match status" value="1"/>
</dbReference>
<dbReference type="InterPro" id="IPR015853">
    <property type="entry name" value="ABC_transpr_FbpC"/>
</dbReference>
<evidence type="ECO:0000259" key="8">
    <source>
        <dbReference type="PROSITE" id="PS50893"/>
    </source>
</evidence>
<dbReference type="Gene3D" id="2.40.50.100">
    <property type="match status" value="1"/>
</dbReference>
<dbReference type="InterPro" id="IPR012340">
    <property type="entry name" value="NA-bd_OB-fold"/>
</dbReference>
<evidence type="ECO:0000313" key="9">
    <source>
        <dbReference type="EMBL" id="USJ21957.1"/>
    </source>
</evidence>
<evidence type="ECO:0000256" key="7">
    <source>
        <dbReference type="ARBA" id="ARBA00023136"/>
    </source>
</evidence>
<evidence type="ECO:0000256" key="1">
    <source>
        <dbReference type="ARBA" id="ARBA00004417"/>
    </source>
</evidence>
<dbReference type="OrthoDB" id="9767663at2"/>
<dbReference type="FunFam" id="3.40.50.300:FF:000425">
    <property type="entry name" value="Probable ABC transporter, ATP-binding subunit"/>
    <property type="match status" value="1"/>
</dbReference>
<dbReference type="InterPro" id="IPR003439">
    <property type="entry name" value="ABC_transporter-like_ATP-bd"/>
</dbReference>
<dbReference type="SUPFAM" id="SSF50331">
    <property type="entry name" value="MOP-like"/>
    <property type="match status" value="1"/>
</dbReference>
<dbReference type="SMART" id="SM00382">
    <property type="entry name" value="AAA"/>
    <property type="match status" value="1"/>
</dbReference>
<comment type="subcellular location">
    <subcellularLocation>
        <location evidence="1">Cell inner membrane</location>
        <topology evidence="1">Peripheral membrane protein</topology>
    </subcellularLocation>
</comment>
<dbReference type="InterPro" id="IPR003593">
    <property type="entry name" value="AAA+_ATPase"/>
</dbReference>
<dbReference type="InterPro" id="IPR017871">
    <property type="entry name" value="ABC_transporter-like_CS"/>
</dbReference>
<dbReference type="AlphaFoldDB" id="A0A9Q8Y650"/>
<dbReference type="GO" id="GO:0055052">
    <property type="term" value="C:ATP-binding cassette (ABC) transporter complex, substrate-binding subunit-containing"/>
    <property type="evidence" value="ECO:0007669"/>
    <property type="project" value="TreeGrafter"/>
</dbReference>
<dbReference type="GO" id="GO:0015408">
    <property type="term" value="F:ABC-type ferric iron transporter activity"/>
    <property type="evidence" value="ECO:0007669"/>
    <property type="project" value="InterPro"/>
</dbReference>
<accession>A0A9Q8Y650</accession>
<organism evidence="9 10">
    <name type="scientific">Ensifer adhaerens</name>
    <name type="common">Sinorhizobium morelense</name>
    <dbReference type="NCBI Taxonomy" id="106592"/>
    <lineage>
        <taxon>Bacteria</taxon>
        <taxon>Pseudomonadati</taxon>
        <taxon>Pseudomonadota</taxon>
        <taxon>Alphaproteobacteria</taxon>
        <taxon>Hyphomicrobiales</taxon>
        <taxon>Rhizobiaceae</taxon>
        <taxon>Sinorhizobium/Ensifer group</taxon>
        <taxon>Ensifer</taxon>
    </lineage>
</organism>
<evidence type="ECO:0000256" key="3">
    <source>
        <dbReference type="ARBA" id="ARBA00022448"/>
    </source>
</evidence>
<dbReference type="Pfam" id="PF00005">
    <property type="entry name" value="ABC_tran"/>
    <property type="match status" value="1"/>
</dbReference>
<dbReference type="EMBL" id="CP098807">
    <property type="protein sequence ID" value="USJ21957.1"/>
    <property type="molecule type" value="Genomic_DNA"/>
</dbReference>
<dbReference type="Proteomes" id="UP001055460">
    <property type="component" value="Chromosome"/>
</dbReference>
<feature type="domain" description="ABC transporter" evidence="8">
    <location>
        <begin position="6"/>
        <end position="240"/>
    </location>
</feature>
<keyword evidence="6 9" id="KW-0067">ATP-binding</keyword>
<keyword evidence="7" id="KW-0472">Membrane</keyword>
<reference evidence="9" key="1">
    <citation type="submission" date="2022-06" db="EMBL/GenBank/DDBJ databases">
        <title>Physiological and biochemical characterization and genomic elucidation of a strain of the genus Ensifer adhaerens M8 that combines arsenic oxidation and chromium reduction.</title>
        <authorList>
            <person name="Li X."/>
            <person name="Yu c."/>
        </authorList>
    </citation>
    <scope>NUCLEOTIDE SEQUENCE</scope>
    <source>
        <strain evidence="9">M8</strain>
    </source>
</reference>
<dbReference type="GO" id="GO:0016887">
    <property type="term" value="F:ATP hydrolysis activity"/>
    <property type="evidence" value="ECO:0007669"/>
    <property type="project" value="InterPro"/>
</dbReference>